<dbReference type="InterPro" id="IPR002347">
    <property type="entry name" value="SDR_fam"/>
</dbReference>
<dbReference type="Gene3D" id="3.40.50.720">
    <property type="entry name" value="NAD(P)-binding Rossmann-like Domain"/>
    <property type="match status" value="1"/>
</dbReference>
<accession>A0A6J6GHL6</accession>
<dbReference type="InterPro" id="IPR050259">
    <property type="entry name" value="SDR"/>
</dbReference>
<sequence length="249" mass="26643">MTYRVAIVTGAARGIGFATAQRLAEAGLKVALIDRSPSVIEQAERLKSSGYTAIGVIGDVSTENSVKEFMTEVRNAFGAISILVNNAGLTGVHRDWKSVTPEQWDEVMTVNLKSMFLCSRAVISDMEKQKWGRIVNISSVTFLSGQRNLIDYVSAKGGTVGLSRTLAREVGPDCITVNTISPGAIRTEAEIEMVVDDEDAANASLLALQSIKRRGTAEDVAGAIAFLCSDDAEFITGQNLVVDGGWLLN</sequence>
<dbReference type="PRINTS" id="PR00081">
    <property type="entry name" value="GDHRDH"/>
</dbReference>
<reference evidence="2" key="1">
    <citation type="submission" date="2020-05" db="EMBL/GenBank/DDBJ databases">
        <authorList>
            <person name="Chiriac C."/>
            <person name="Salcher M."/>
            <person name="Ghai R."/>
            <person name="Kavagutti S V."/>
        </authorList>
    </citation>
    <scope>NUCLEOTIDE SEQUENCE</scope>
</reference>
<gene>
    <name evidence="2" type="ORF">UFOPK1795_01070</name>
</gene>
<comment type="similarity">
    <text evidence="1">Belongs to the short-chain dehydrogenases/reductases (SDR) family.</text>
</comment>
<proteinExistence type="inferred from homology"/>
<dbReference type="PANTHER" id="PTHR42879">
    <property type="entry name" value="3-OXOACYL-(ACYL-CARRIER-PROTEIN) REDUCTASE"/>
    <property type="match status" value="1"/>
</dbReference>
<dbReference type="EMBL" id="CAEZUG010000073">
    <property type="protein sequence ID" value="CAB4599173.1"/>
    <property type="molecule type" value="Genomic_DNA"/>
</dbReference>
<dbReference type="InterPro" id="IPR036291">
    <property type="entry name" value="NAD(P)-bd_dom_sf"/>
</dbReference>
<evidence type="ECO:0000256" key="1">
    <source>
        <dbReference type="ARBA" id="ARBA00006484"/>
    </source>
</evidence>
<dbReference type="SUPFAM" id="SSF51735">
    <property type="entry name" value="NAD(P)-binding Rossmann-fold domains"/>
    <property type="match status" value="1"/>
</dbReference>
<evidence type="ECO:0000313" key="2">
    <source>
        <dbReference type="EMBL" id="CAB4599173.1"/>
    </source>
</evidence>
<dbReference type="NCBIfam" id="NF005559">
    <property type="entry name" value="PRK07231.1"/>
    <property type="match status" value="1"/>
</dbReference>
<dbReference type="AlphaFoldDB" id="A0A6J6GHL6"/>
<dbReference type="PRINTS" id="PR00080">
    <property type="entry name" value="SDRFAMILY"/>
</dbReference>
<organism evidence="2">
    <name type="scientific">freshwater metagenome</name>
    <dbReference type="NCBI Taxonomy" id="449393"/>
    <lineage>
        <taxon>unclassified sequences</taxon>
        <taxon>metagenomes</taxon>
        <taxon>ecological metagenomes</taxon>
    </lineage>
</organism>
<name>A0A6J6GHL6_9ZZZZ</name>
<dbReference type="PROSITE" id="PS00061">
    <property type="entry name" value="ADH_SHORT"/>
    <property type="match status" value="1"/>
</dbReference>
<dbReference type="InterPro" id="IPR020904">
    <property type="entry name" value="Sc_DH/Rdtase_CS"/>
</dbReference>
<protein>
    <submittedName>
        <fullName evidence="2">Unannotated protein</fullName>
    </submittedName>
</protein>
<dbReference type="GO" id="GO:0032787">
    <property type="term" value="P:monocarboxylic acid metabolic process"/>
    <property type="evidence" value="ECO:0007669"/>
    <property type="project" value="UniProtKB-ARBA"/>
</dbReference>
<dbReference type="PANTHER" id="PTHR42879:SF2">
    <property type="entry name" value="3-OXOACYL-[ACYL-CARRIER-PROTEIN] REDUCTASE FABG"/>
    <property type="match status" value="1"/>
</dbReference>
<dbReference type="FunFam" id="3.40.50.720:FF:000084">
    <property type="entry name" value="Short-chain dehydrogenase reductase"/>
    <property type="match status" value="1"/>
</dbReference>
<dbReference type="NCBIfam" id="NF009466">
    <property type="entry name" value="PRK12826.1-2"/>
    <property type="match status" value="1"/>
</dbReference>
<dbReference type="Pfam" id="PF13561">
    <property type="entry name" value="adh_short_C2"/>
    <property type="match status" value="1"/>
</dbReference>